<comment type="caution">
    <text evidence="1">The sequence shown here is derived from an EMBL/GenBank/DDBJ whole genome shotgun (WGS) entry which is preliminary data.</text>
</comment>
<evidence type="ECO:0000313" key="2">
    <source>
        <dbReference type="Proteomes" id="UP000187283"/>
    </source>
</evidence>
<proteinExistence type="predicted"/>
<dbReference type="AlphaFoldDB" id="A0A1R1XUD3"/>
<gene>
    <name evidence="1" type="ORF">AYI70_g5483</name>
</gene>
<sequence length="29" mass="3463">MGRMIDHICFRNMDSHPFRSEVIKNIDLS</sequence>
<feature type="non-terminal residue" evidence="1">
    <location>
        <position position="29"/>
    </location>
</feature>
<organism evidence="1 2">
    <name type="scientific">Smittium culicis</name>
    <dbReference type="NCBI Taxonomy" id="133412"/>
    <lineage>
        <taxon>Eukaryota</taxon>
        <taxon>Fungi</taxon>
        <taxon>Fungi incertae sedis</taxon>
        <taxon>Zoopagomycota</taxon>
        <taxon>Kickxellomycotina</taxon>
        <taxon>Harpellomycetes</taxon>
        <taxon>Harpellales</taxon>
        <taxon>Legeriomycetaceae</taxon>
        <taxon>Smittium</taxon>
    </lineage>
</organism>
<keyword evidence="2" id="KW-1185">Reference proteome</keyword>
<name>A0A1R1XUD3_9FUNG</name>
<reference evidence="1 2" key="1">
    <citation type="submission" date="2017-01" db="EMBL/GenBank/DDBJ databases">
        <authorList>
            <person name="Mah S.A."/>
            <person name="Swanson W.J."/>
            <person name="Moy G.W."/>
            <person name="Vacquier V.D."/>
        </authorList>
    </citation>
    <scope>NUCLEOTIDE SEQUENCE [LARGE SCALE GENOMIC DNA]</scope>
    <source>
        <strain evidence="1 2">GSMNP</strain>
    </source>
</reference>
<dbReference type="Proteomes" id="UP000187283">
    <property type="component" value="Unassembled WGS sequence"/>
</dbReference>
<evidence type="ECO:0000313" key="1">
    <source>
        <dbReference type="EMBL" id="OMJ18215.1"/>
    </source>
</evidence>
<protein>
    <submittedName>
        <fullName evidence="1">Uncharacterized protein</fullName>
    </submittedName>
</protein>
<accession>A0A1R1XUD3</accession>
<dbReference type="EMBL" id="LSSN01001813">
    <property type="protein sequence ID" value="OMJ18215.1"/>
    <property type="molecule type" value="Genomic_DNA"/>
</dbReference>